<dbReference type="AlphaFoldDB" id="A0A914WUX5"/>
<dbReference type="Proteomes" id="UP000887566">
    <property type="component" value="Unplaced"/>
</dbReference>
<accession>A0A914WUX5</accession>
<reference evidence="3" key="1">
    <citation type="submission" date="2022-11" db="UniProtKB">
        <authorList>
            <consortium name="WormBaseParasite"/>
        </authorList>
    </citation>
    <scope>IDENTIFICATION</scope>
</reference>
<dbReference type="WBParaSite" id="PSAMB.scaffold54size92479.g1320.t1">
    <property type="protein sequence ID" value="PSAMB.scaffold54size92479.g1320.t1"/>
    <property type="gene ID" value="PSAMB.scaffold54size92479.g1320"/>
</dbReference>
<feature type="region of interest" description="Disordered" evidence="1">
    <location>
        <begin position="249"/>
        <end position="307"/>
    </location>
</feature>
<feature type="compositionally biased region" description="Basic residues" evidence="1">
    <location>
        <begin position="134"/>
        <end position="148"/>
    </location>
</feature>
<feature type="region of interest" description="Disordered" evidence="1">
    <location>
        <begin position="98"/>
        <end position="172"/>
    </location>
</feature>
<feature type="region of interest" description="Disordered" evidence="1">
    <location>
        <begin position="1"/>
        <end position="26"/>
    </location>
</feature>
<evidence type="ECO:0000313" key="3">
    <source>
        <dbReference type="WBParaSite" id="PSAMB.scaffold54size92479.g1320.t1"/>
    </source>
</evidence>
<evidence type="ECO:0000313" key="2">
    <source>
        <dbReference type="Proteomes" id="UP000887566"/>
    </source>
</evidence>
<evidence type="ECO:0000256" key="1">
    <source>
        <dbReference type="SAM" id="MobiDB-lite"/>
    </source>
</evidence>
<organism evidence="2 3">
    <name type="scientific">Plectus sambesii</name>
    <dbReference type="NCBI Taxonomy" id="2011161"/>
    <lineage>
        <taxon>Eukaryota</taxon>
        <taxon>Metazoa</taxon>
        <taxon>Ecdysozoa</taxon>
        <taxon>Nematoda</taxon>
        <taxon>Chromadorea</taxon>
        <taxon>Plectida</taxon>
        <taxon>Plectina</taxon>
        <taxon>Plectoidea</taxon>
        <taxon>Plectidae</taxon>
        <taxon>Plectus</taxon>
    </lineage>
</organism>
<keyword evidence="2" id="KW-1185">Reference proteome</keyword>
<name>A0A914WUX5_9BILA</name>
<sequence length="307" mass="34986">MSHGDGFGAGCNRFKGSHSDSFNGDSFRRKQIFSSHKQSYEDFGDDSPSFNVEFDNVEMGDYNEEIGLETERRRSEPFAGRKMLPWSARRMNSSQRYYDPPEACFSDRNRGNRGNQWRGRNRPFKRGNSAIRANRGRGSRARGRRPFRGPRGSFSDRRDAPSPSSSSKEQRSGSGIIWYVGPRCSLIEDADSGDYVFMYNSAMQPEGAEIVEKMEVLYGAFYDKKYIKKHDLTTLWEAAWVEAYEDDVESFGNEEKSSEDETESNGAKRRRSRSRSPIDARKLSPLRSPRPAVTSPATNKSPSRKVQ</sequence>
<proteinExistence type="predicted"/>
<protein>
    <submittedName>
        <fullName evidence="3">Uncharacterized protein</fullName>
    </submittedName>
</protein>